<proteinExistence type="predicted"/>
<dbReference type="GO" id="GO:0019069">
    <property type="term" value="P:viral capsid assembly"/>
    <property type="evidence" value="ECO:0007669"/>
    <property type="project" value="InterPro"/>
</dbReference>
<dbReference type="InterPro" id="IPR009636">
    <property type="entry name" value="SCAF"/>
</dbReference>
<sequence>MRSNPEKRSEGMALTRAMLKAMGIEPEKVDQIIEAHAETVSGLKDEIAKATSEAEEGTREAGELKKKLEAIEGGEDYKSELEAKTKELEEFRAQVEAEKSEAEKSRLYSQLLRECGVSERRINAILRVTDMSGVKVEDGKLADSEKLAEAIKSDWSDFIKVEDTQGAPVPTPPKTDPAKPEPTNLAEAMHMKYEGNE</sequence>
<keyword evidence="1" id="KW-0175">Coiled coil</keyword>
<dbReference type="Pfam" id="PF06810">
    <property type="entry name" value="Phage_scaffold"/>
    <property type="match status" value="1"/>
</dbReference>
<evidence type="ECO:0000313" key="3">
    <source>
        <dbReference type="EMBL" id="DAF48599.1"/>
    </source>
</evidence>
<dbReference type="EMBL" id="BK032570">
    <property type="protein sequence ID" value="DAF48599.1"/>
    <property type="molecule type" value="Genomic_DNA"/>
</dbReference>
<protein>
    <submittedName>
        <fullName evidence="3">Minor structural protein</fullName>
    </submittedName>
</protein>
<evidence type="ECO:0000256" key="1">
    <source>
        <dbReference type="SAM" id="Coils"/>
    </source>
</evidence>
<feature type="coiled-coil region" evidence="1">
    <location>
        <begin position="33"/>
        <end position="105"/>
    </location>
</feature>
<evidence type="ECO:0000256" key="2">
    <source>
        <dbReference type="SAM" id="MobiDB-lite"/>
    </source>
</evidence>
<accession>A0A8S5SD40</accession>
<reference evidence="3" key="1">
    <citation type="journal article" date="2021" name="Proc. Natl. Acad. Sci. U.S.A.">
        <title>A Catalog of Tens of Thousands of Viruses from Human Metagenomes Reveals Hidden Associations with Chronic Diseases.</title>
        <authorList>
            <person name="Tisza M.J."/>
            <person name="Buck C.B."/>
        </authorList>
    </citation>
    <scope>NUCLEOTIDE SEQUENCE</scope>
    <source>
        <strain evidence="3">CtqBc4</strain>
    </source>
</reference>
<feature type="region of interest" description="Disordered" evidence="2">
    <location>
        <begin position="162"/>
        <end position="183"/>
    </location>
</feature>
<organism evidence="3">
    <name type="scientific">Siphoviridae sp. ctqBc4</name>
    <dbReference type="NCBI Taxonomy" id="2827945"/>
    <lineage>
        <taxon>Viruses</taxon>
        <taxon>Duplodnaviria</taxon>
        <taxon>Heunggongvirae</taxon>
        <taxon>Uroviricota</taxon>
        <taxon>Caudoviricetes</taxon>
    </lineage>
</organism>
<name>A0A8S5SD40_9CAUD</name>